<feature type="compositionally biased region" description="Basic and acidic residues" evidence="2">
    <location>
        <begin position="253"/>
        <end position="272"/>
    </location>
</feature>
<keyword evidence="3" id="KW-0472">Membrane</keyword>
<sequence length="617" mass="69084">MSADTSIADQCFDGRNEVSDEKQGENTTKLSWLHRREKLVRQALDDGDRAALQRIAALPGGFGTQELRKEAWPILLQTRSFFPPASPSQELEPHAIGETHENLSEGDDEEARKQHTVIPSVKSEDSSAAAEHHTDEVRPHPDENQVLLDTKRSFVSYPRGLPKESKLILQADLQSLIVHVLRIHPTLSYFQGFHDIMSVLYLTFIPLPTPPEPRSRSSSRRKRRRSGDSTSFSGDMTPIDPHSGPADGNEETLQDKLARSETDVEEEKDLRGRTISTPHTERPLDRDTEEWRTLRQCAEVVSLCRVRDAMSQSMEPMMGLLKILQRLLKVADPDLWRFSSTISPVPTLPFFALSWILCLFSHDIDTLEPVQRMFDFVLSRNPISAVYLAVAILIAKKDQMFRLAKDLGSEASDDPSLLHPLFSRLPPLVADTPDQTELPPIEFDSSDDSVNPYEPIALSRVFQITDELMARYPWHGPDIRGQDIMGPGSVVVTYEHEVEGKGAPWSLRQAEDFTNKHVVLPGATEPDEEDAVPDKEPRPSRKPRRRISGGTALAVGVLAIGIGIAVYGSRAESSRSGWAGWWSVVMRSWVSRTGMEESLRGWSRVASFVQKALTGVM</sequence>
<proteinExistence type="predicted"/>
<keyword evidence="1" id="KW-0343">GTPase activation</keyword>
<dbReference type="EMBL" id="JAODAN010000008">
    <property type="protein sequence ID" value="KAK1922469.1"/>
    <property type="molecule type" value="Genomic_DNA"/>
</dbReference>
<feature type="region of interest" description="Disordered" evidence="2">
    <location>
        <begin position="522"/>
        <end position="546"/>
    </location>
</feature>
<dbReference type="SMART" id="SM00164">
    <property type="entry name" value="TBC"/>
    <property type="match status" value="1"/>
</dbReference>
<comment type="caution">
    <text evidence="5">The sequence shown here is derived from an EMBL/GenBank/DDBJ whole genome shotgun (WGS) entry which is preliminary data.</text>
</comment>
<evidence type="ECO:0000259" key="4">
    <source>
        <dbReference type="PROSITE" id="PS50086"/>
    </source>
</evidence>
<feature type="region of interest" description="Disordered" evidence="2">
    <location>
        <begin position="100"/>
        <end position="147"/>
    </location>
</feature>
<evidence type="ECO:0000256" key="3">
    <source>
        <dbReference type="SAM" id="Phobius"/>
    </source>
</evidence>
<evidence type="ECO:0000313" key="5">
    <source>
        <dbReference type="EMBL" id="KAK1922469.1"/>
    </source>
</evidence>
<dbReference type="PANTHER" id="PTHR20913">
    <property type="entry name" value="TBC1 DOMAIN FAMILY MEMBER 20/GTPASE"/>
    <property type="match status" value="1"/>
</dbReference>
<dbReference type="GO" id="GO:0005789">
    <property type="term" value="C:endoplasmic reticulum membrane"/>
    <property type="evidence" value="ECO:0007669"/>
    <property type="project" value="TreeGrafter"/>
</dbReference>
<evidence type="ECO:0000256" key="1">
    <source>
        <dbReference type="ARBA" id="ARBA00022468"/>
    </source>
</evidence>
<keyword evidence="3" id="KW-1133">Transmembrane helix</keyword>
<feature type="region of interest" description="Disordered" evidence="2">
    <location>
        <begin position="1"/>
        <end position="27"/>
    </location>
</feature>
<evidence type="ECO:0000256" key="2">
    <source>
        <dbReference type="SAM" id="MobiDB-lite"/>
    </source>
</evidence>
<feature type="domain" description="Rab-GAP TBC" evidence="4">
    <location>
        <begin position="62"/>
        <end position="381"/>
    </location>
</feature>
<protein>
    <recommendedName>
        <fullName evidence="4">Rab-GAP TBC domain-containing protein</fullName>
    </recommendedName>
</protein>
<dbReference type="Gene3D" id="1.10.472.80">
    <property type="entry name" value="Ypt/Rab-GAP domain of gyp1p, domain 3"/>
    <property type="match status" value="1"/>
</dbReference>
<dbReference type="Proteomes" id="UP001182556">
    <property type="component" value="Unassembled WGS sequence"/>
</dbReference>
<keyword evidence="6" id="KW-1185">Reference proteome</keyword>
<dbReference type="Pfam" id="PF00566">
    <property type="entry name" value="RabGAP-TBC"/>
    <property type="match status" value="2"/>
</dbReference>
<gene>
    <name evidence="5" type="ORF">DB88DRAFT_495215</name>
</gene>
<feature type="transmembrane region" description="Helical" evidence="3">
    <location>
        <begin position="547"/>
        <end position="568"/>
    </location>
</feature>
<dbReference type="Gene3D" id="1.10.8.1310">
    <property type="match status" value="1"/>
</dbReference>
<organism evidence="5 6">
    <name type="scientific">Papiliotrema laurentii</name>
    <name type="common">Cryptococcus laurentii</name>
    <dbReference type="NCBI Taxonomy" id="5418"/>
    <lineage>
        <taxon>Eukaryota</taxon>
        <taxon>Fungi</taxon>
        <taxon>Dikarya</taxon>
        <taxon>Basidiomycota</taxon>
        <taxon>Agaricomycotina</taxon>
        <taxon>Tremellomycetes</taxon>
        <taxon>Tremellales</taxon>
        <taxon>Rhynchogastremaceae</taxon>
        <taxon>Papiliotrema</taxon>
    </lineage>
</organism>
<dbReference type="InterPro" id="IPR035969">
    <property type="entry name" value="Rab-GAP_TBC_sf"/>
</dbReference>
<feature type="compositionally biased region" description="Basic and acidic residues" evidence="2">
    <location>
        <begin position="122"/>
        <end position="143"/>
    </location>
</feature>
<evidence type="ECO:0000313" key="6">
    <source>
        <dbReference type="Proteomes" id="UP001182556"/>
    </source>
</evidence>
<dbReference type="PANTHER" id="PTHR20913:SF7">
    <property type="entry name" value="RE60063P"/>
    <property type="match status" value="1"/>
</dbReference>
<feature type="region of interest" description="Disordered" evidence="2">
    <location>
        <begin position="207"/>
        <end position="287"/>
    </location>
</feature>
<dbReference type="SUPFAM" id="SSF47923">
    <property type="entry name" value="Ypt/Rab-GAP domain of gyp1p"/>
    <property type="match status" value="2"/>
</dbReference>
<dbReference type="GO" id="GO:0005096">
    <property type="term" value="F:GTPase activator activity"/>
    <property type="evidence" value="ECO:0007669"/>
    <property type="project" value="UniProtKB-KW"/>
</dbReference>
<name>A0AAD9FMV1_PAPLA</name>
<accession>A0AAD9FMV1</accession>
<keyword evidence="3" id="KW-0812">Transmembrane</keyword>
<dbReference type="InterPro" id="IPR045913">
    <property type="entry name" value="TBC20/Gyp8-like"/>
</dbReference>
<dbReference type="GO" id="GO:0006888">
    <property type="term" value="P:endoplasmic reticulum to Golgi vesicle-mediated transport"/>
    <property type="evidence" value="ECO:0007669"/>
    <property type="project" value="TreeGrafter"/>
</dbReference>
<dbReference type="PROSITE" id="PS50086">
    <property type="entry name" value="TBC_RABGAP"/>
    <property type="match status" value="1"/>
</dbReference>
<dbReference type="AlphaFoldDB" id="A0AAD9FMV1"/>
<dbReference type="InterPro" id="IPR000195">
    <property type="entry name" value="Rab-GAP-TBC_dom"/>
</dbReference>
<feature type="compositionally biased region" description="Basic and acidic residues" evidence="2">
    <location>
        <begin position="12"/>
        <end position="24"/>
    </location>
</feature>
<reference evidence="5" key="1">
    <citation type="submission" date="2023-02" db="EMBL/GenBank/DDBJ databases">
        <title>Identification and recombinant expression of a fungal hydrolase from Papiliotrema laurentii that hydrolyzes apple cutin and clears colloidal polyester polyurethane.</title>
        <authorList>
            <consortium name="DOE Joint Genome Institute"/>
            <person name="Roman V.A."/>
            <person name="Bojanowski C."/>
            <person name="Crable B.R."/>
            <person name="Wagner D.N."/>
            <person name="Hung C.S."/>
            <person name="Nadeau L.J."/>
            <person name="Schratz L."/>
            <person name="Haridas S."/>
            <person name="Pangilinan J."/>
            <person name="Lipzen A."/>
            <person name="Na H."/>
            <person name="Yan M."/>
            <person name="Ng V."/>
            <person name="Grigoriev I.V."/>
            <person name="Spatafora J.W."/>
            <person name="Barlow D."/>
            <person name="Biffinger J."/>
            <person name="Kelley-Loughnane N."/>
            <person name="Varaljay V.A."/>
            <person name="Crookes-Goodson W.J."/>
        </authorList>
    </citation>
    <scope>NUCLEOTIDE SEQUENCE</scope>
    <source>
        <strain evidence="5">5307AH</strain>
    </source>
</reference>